<comment type="caution">
    <text evidence="1">The sequence shown here is derived from an EMBL/GenBank/DDBJ whole genome shotgun (WGS) entry which is preliminary data.</text>
</comment>
<dbReference type="Pfam" id="PF06233">
    <property type="entry name" value="Usg"/>
    <property type="match status" value="1"/>
</dbReference>
<reference evidence="1 2" key="1">
    <citation type="submission" date="2024-05" db="EMBL/GenBank/DDBJ databases">
        <title>Three bacterial strains, DH-69, EH-24, and ECK-19 isolated from coastal sediments.</title>
        <authorList>
            <person name="Ye Y.-Q."/>
            <person name="Du Z.-J."/>
        </authorList>
    </citation>
    <scope>NUCLEOTIDE SEQUENCE [LARGE SCALE GENOMIC DNA]</scope>
    <source>
        <strain evidence="1 2">ECK-19</strain>
    </source>
</reference>
<keyword evidence="2" id="KW-1185">Reference proteome</keyword>
<sequence length="89" mass="10226">MSTDSAFEKQLAGYRLATAEIFYHLPDHPDLLQTYIWQDYDIAPQYPVLKKFLDFWSHELEGPLHSVRLASQKLITASELRSVGAFALN</sequence>
<accession>A0ABV3Z4C7</accession>
<name>A0ABV3Z4C7_9PROT</name>
<gene>
    <name evidence="1" type="ORF">ABFZ84_02160</name>
</gene>
<proteinExistence type="predicted"/>
<evidence type="ECO:0000313" key="1">
    <source>
        <dbReference type="EMBL" id="MEX6632341.1"/>
    </source>
</evidence>
<organism evidence="1 2">
    <name type="scientific">Hyphococcus lacteus</name>
    <dbReference type="NCBI Taxonomy" id="3143536"/>
    <lineage>
        <taxon>Bacteria</taxon>
        <taxon>Pseudomonadati</taxon>
        <taxon>Pseudomonadota</taxon>
        <taxon>Alphaproteobacteria</taxon>
        <taxon>Parvularculales</taxon>
        <taxon>Parvularculaceae</taxon>
        <taxon>Hyphococcus</taxon>
    </lineage>
</organism>
<dbReference type="RefSeq" id="WP_369312267.1">
    <property type="nucleotide sequence ID" value="NZ_JBEHZE010000001.1"/>
</dbReference>
<dbReference type="EMBL" id="JBEHZE010000001">
    <property type="protein sequence ID" value="MEX6632341.1"/>
    <property type="molecule type" value="Genomic_DNA"/>
</dbReference>
<dbReference type="InterPro" id="IPR009354">
    <property type="entry name" value="Usg"/>
</dbReference>
<dbReference type="Proteomes" id="UP001560685">
    <property type="component" value="Unassembled WGS sequence"/>
</dbReference>
<evidence type="ECO:0000313" key="2">
    <source>
        <dbReference type="Proteomes" id="UP001560685"/>
    </source>
</evidence>
<protein>
    <submittedName>
        <fullName evidence="1">Usg protein</fullName>
    </submittedName>
</protein>